<dbReference type="SMART" id="SM00054">
    <property type="entry name" value="EFh"/>
    <property type="match status" value="4"/>
</dbReference>
<accession>W7ACG9</accession>
<evidence type="ECO:0000259" key="4">
    <source>
        <dbReference type="PROSITE" id="PS50222"/>
    </source>
</evidence>
<organism evidence="5 6">
    <name type="scientific">Plasmodium inui San Antonio 1</name>
    <dbReference type="NCBI Taxonomy" id="1237626"/>
    <lineage>
        <taxon>Eukaryota</taxon>
        <taxon>Sar</taxon>
        <taxon>Alveolata</taxon>
        <taxon>Apicomplexa</taxon>
        <taxon>Aconoidasida</taxon>
        <taxon>Haemosporida</taxon>
        <taxon>Plasmodiidae</taxon>
        <taxon>Plasmodium</taxon>
        <taxon>Plasmodium (Plasmodium)</taxon>
    </lineage>
</organism>
<dbReference type="VEuPathDB" id="PlasmoDB:C922_00268"/>
<evidence type="ECO:0000313" key="5">
    <source>
        <dbReference type="EMBL" id="EUD69405.1"/>
    </source>
</evidence>
<gene>
    <name evidence="5" type="ORF">C922_00268</name>
</gene>
<feature type="domain" description="EF-hand" evidence="4">
    <location>
        <begin position="145"/>
        <end position="180"/>
    </location>
</feature>
<dbReference type="Pfam" id="PF13499">
    <property type="entry name" value="EF-hand_7"/>
    <property type="match status" value="2"/>
</dbReference>
<evidence type="ECO:0000256" key="2">
    <source>
        <dbReference type="ARBA" id="ARBA00022737"/>
    </source>
</evidence>
<protein>
    <submittedName>
        <fullName evidence="5">Protein phosphatase 3, regulatory subunit</fullName>
    </submittedName>
</protein>
<dbReference type="PROSITE" id="PS50222">
    <property type="entry name" value="EF_HAND_2"/>
    <property type="match status" value="3"/>
</dbReference>
<dbReference type="AlphaFoldDB" id="W7ACG9"/>
<dbReference type="InterPro" id="IPR002048">
    <property type="entry name" value="EF_hand_dom"/>
</dbReference>
<dbReference type="FunFam" id="1.10.238.10:FF:000229">
    <property type="entry name" value="Calcineurin B subunit isoform 1"/>
    <property type="match status" value="1"/>
</dbReference>
<dbReference type="EMBL" id="KI965460">
    <property type="protein sequence ID" value="EUD69405.1"/>
    <property type="molecule type" value="Genomic_DNA"/>
</dbReference>
<dbReference type="SUPFAM" id="SSF47473">
    <property type="entry name" value="EF-hand"/>
    <property type="match status" value="1"/>
</dbReference>
<dbReference type="CDD" id="cd00051">
    <property type="entry name" value="EFh"/>
    <property type="match status" value="1"/>
</dbReference>
<name>W7ACG9_9APIC</name>
<proteinExistence type="predicted"/>
<dbReference type="GO" id="GO:0005509">
    <property type="term" value="F:calcium ion binding"/>
    <property type="evidence" value="ECO:0007669"/>
    <property type="project" value="InterPro"/>
</dbReference>
<feature type="domain" description="EF-hand" evidence="4">
    <location>
        <begin position="67"/>
        <end position="102"/>
    </location>
</feature>
<keyword evidence="2" id="KW-0677">Repeat</keyword>
<sequence length="187" mass="21393">MVEWKHTIRTLINTQGILSEKDQKDLLQAANFSEVDIKRMYKRFVELDTNKNGQLDPNELFDVPEISDNPLVKRVISIFDSNSDGKVSFVEFLVGITKLASSTDDFQKKKFAFDIYDINKDGMISNGELFTVMKMMVGNNLNDIQLQQLVDRTILQADKDGDGMISFEEFKDMISHMDVGNKLKIDL</sequence>
<dbReference type="PROSITE" id="PS00018">
    <property type="entry name" value="EF_HAND_1"/>
    <property type="match status" value="3"/>
</dbReference>
<evidence type="ECO:0000256" key="1">
    <source>
        <dbReference type="ARBA" id="ARBA00022723"/>
    </source>
</evidence>
<keyword evidence="6" id="KW-1185">Reference proteome</keyword>
<dbReference type="PANTHER" id="PTHR45942">
    <property type="entry name" value="PROTEIN PHOSPATASE 3 REGULATORY SUBUNIT B ALPHA ISOFORM TYPE 1"/>
    <property type="match status" value="1"/>
</dbReference>
<feature type="domain" description="EF-hand" evidence="4">
    <location>
        <begin position="104"/>
        <end position="139"/>
    </location>
</feature>
<evidence type="ECO:0000256" key="3">
    <source>
        <dbReference type="ARBA" id="ARBA00022837"/>
    </source>
</evidence>
<evidence type="ECO:0000313" key="6">
    <source>
        <dbReference type="Proteomes" id="UP000030640"/>
    </source>
</evidence>
<dbReference type="GeneID" id="20035542"/>
<dbReference type="Proteomes" id="UP000030640">
    <property type="component" value="Unassembled WGS sequence"/>
</dbReference>
<dbReference type="Gene3D" id="1.10.238.10">
    <property type="entry name" value="EF-hand"/>
    <property type="match status" value="1"/>
</dbReference>
<dbReference type="OrthoDB" id="191686at2759"/>
<dbReference type="InterPro" id="IPR011992">
    <property type="entry name" value="EF-hand-dom_pair"/>
</dbReference>
<dbReference type="RefSeq" id="XP_008814107.1">
    <property type="nucleotide sequence ID" value="XM_008815885.1"/>
</dbReference>
<keyword evidence="3" id="KW-0106">Calcium</keyword>
<keyword evidence="1" id="KW-0479">Metal-binding</keyword>
<dbReference type="InterPro" id="IPR018247">
    <property type="entry name" value="EF_Hand_1_Ca_BS"/>
</dbReference>
<reference evidence="5 6" key="1">
    <citation type="submission" date="2013-02" db="EMBL/GenBank/DDBJ databases">
        <title>The Genome Sequence of Plasmodium inui San Antonio 1.</title>
        <authorList>
            <consortium name="The Broad Institute Genome Sequencing Platform"/>
            <consortium name="The Broad Institute Genome Sequencing Center for Infectious Disease"/>
            <person name="Neafsey D."/>
            <person name="Cheeseman I."/>
            <person name="Volkman S."/>
            <person name="Adams J."/>
            <person name="Walker B."/>
            <person name="Young S.K."/>
            <person name="Zeng Q."/>
            <person name="Gargeya S."/>
            <person name="Fitzgerald M."/>
            <person name="Haas B."/>
            <person name="Abouelleil A."/>
            <person name="Alvarado L."/>
            <person name="Arachchi H.M."/>
            <person name="Berlin A.M."/>
            <person name="Chapman S.B."/>
            <person name="Dewar J."/>
            <person name="Goldberg J."/>
            <person name="Griggs A."/>
            <person name="Gujja S."/>
            <person name="Hansen M."/>
            <person name="Howarth C."/>
            <person name="Imamovic A."/>
            <person name="Larimer J."/>
            <person name="McCowan C."/>
            <person name="Murphy C."/>
            <person name="Neiman D."/>
            <person name="Pearson M."/>
            <person name="Priest M."/>
            <person name="Roberts A."/>
            <person name="Saif S."/>
            <person name="Shea T."/>
            <person name="Sisk P."/>
            <person name="Sykes S."/>
            <person name="Wortman J."/>
            <person name="Nusbaum C."/>
            <person name="Birren B."/>
        </authorList>
    </citation>
    <scope>NUCLEOTIDE SEQUENCE [LARGE SCALE GENOMIC DNA]</scope>
    <source>
        <strain evidence="5 6">San Antonio 1</strain>
    </source>
</reference>